<dbReference type="EMBL" id="BGZO01000004">
    <property type="protein sequence ID" value="GBR75557.1"/>
    <property type="molecule type" value="Genomic_DNA"/>
</dbReference>
<reference evidence="1 2" key="1">
    <citation type="journal article" date="2019" name="ISME J.">
        <title>Genome analyses of uncultured TG2/ZB3 bacteria in 'Margulisbacteria' specifically attached to ectosymbiotic spirochetes of protists in the termite gut.</title>
        <authorList>
            <person name="Utami Y.D."/>
            <person name="Kuwahara H."/>
            <person name="Igai K."/>
            <person name="Murakami T."/>
            <person name="Sugaya K."/>
            <person name="Morikawa T."/>
            <person name="Nagura Y."/>
            <person name="Yuki M."/>
            <person name="Deevong P."/>
            <person name="Inoue T."/>
            <person name="Kihara K."/>
            <person name="Lo N."/>
            <person name="Yamada A."/>
            <person name="Ohkuma M."/>
            <person name="Hongoh Y."/>
        </authorList>
    </citation>
    <scope>NUCLEOTIDE SEQUENCE [LARGE SCALE GENOMIC DNA]</scope>
    <source>
        <strain evidence="1">NkOx7-02</strain>
    </source>
</reference>
<protein>
    <submittedName>
        <fullName evidence="1">Uncharacterized protein</fullName>
    </submittedName>
</protein>
<keyword evidence="2" id="KW-1185">Reference proteome</keyword>
<proteinExistence type="predicted"/>
<accession>A0A388TEU3</accession>
<evidence type="ECO:0000313" key="1">
    <source>
        <dbReference type="EMBL" id="GBR75557.1"/>
    </source>
</evidence>
<dbReference type="Proteomes" id="UP000275925">
    <property type="component" value="Unassembled WGS sequence"/>
</dbReference>
<comment type="caution">
    <text evidence="1">The sequence shown here is derived from an EMBL/GenBank/DDBJ whole genome shotgun (WGS) entry which is preliminary data.</text>
</comment>
<dbReference type="AlphaFoldDB" id="A0A388TEU3"/>
<sequence length="106" mass="12024">MLVVNFLPQNILGPDRLPVRFRGDGYRLPTQSYGRSPGRDFPESQQDMRLVRTRGGQRVFRSADKDFLAGGKNKVRILAPQFDLALDTVRTDDNAEEVNAYTPRIS</sequence>
<gene>
    <name evidence="1" type="ORF">NO2_0220</name>
</gene>
<organism evidence="1 2">
    <name type="scientific">Candidatus Termititenax persephonae</name>
    <dbReference type="NCBI Taxonomy" id="2218525"/>
    <lineage>
        <taxon>Bacteria</taxon>
        <taxon>Bacillati</taxon>
        <taxon>Candidatus Margulisiibacteriota</taxon>
        <taxon>Candidatus Termititenacia</taxon>
        <taxon>Candidatus Termititenacales</taxon>
        <taxon>Candidatus Termititenacaceae</taxon>
        <taxon>Candidatus Termititenax</taxon>
    </lineage>
</organism>
<evidence type="ECO:0000313" key="2">
    <source>
        <dbReference type="Proteomes" id="UP000275925"/>
    </source>
</evidence>
<name>A0A388TEU3_9BACT</name>